<dbReference type="Proteomes" id="UP000287651">
    <property type="component" value="Unassembled WGS sequence"/>
</dbReference>
<evidence type="ECO:0000256" key="1">
    <source>
        <dbReference type="SAM" id="MobiDB-lite"/>
    </source>
</evidence>
<feature type="region of interest" description="Disordered" evidence="1">
    <location>
        <begin position="44"/>
        <end position="80"/>
    </location>
</feature>
<protein>
    <submittedName>
        <fullName evidence="2">Uncharacterized protein</fullName>
    </submittedName>
</protein>
<organism evidence="2 3">
    <name type="scientific">Ensete ventricosum</name>
    <name type="common">Abyssinian banana</name>
    <name type="synonym">Musa ensete</name>
    <dbReference type="NCBI Taxonomy" id="4639"/>
    <lineage>
        <taxon>Eukaryota</taxon>
        <taxon>Viridiplantae</taxon>
        <taxon>Streptophyta</taxon>
        <taxon>Embryophyta</taxon>
        <taxon>Tracheophyta</taxon>
        <taxon>Spermatophyta</taxon>
        <taxon>Magnoliopsida</taxon>
        <taxon>Liliopsida</taxon>
        <taxon>Zingiberales</taxon>
        <taxon>Musaceae</taxon>
        <taxon>Ensete</taxon>
    </lineage>
</organism>
<accession>A0A427B2M2</accession>
<feature type="compositionally biased region" description="Acidic residues" evidence="1">
    <location>
        <begin position="9"/>
        <end position="29"/>
    </location>
</feature>
<dbReference type="EMBL" id="AMZH03000640">
    <property type="protein sequence ID" value="RRT82711.1"/>
    <property type="molecule type" value="Genomic_DNA"/>
</dbReference>
<sequence length="145" mass="16096">MVALAGVDVDADGDEEDGDEGEVDDGVDEYGDAAGVEVGELHHPPALPWYLEQQPRRQQHEQHHRYHHRPPIRHPRSCLSSSPHCVCREELEGLGGERKAQARGEGKVKGDGEGHFAKEWVGRTTCSSGLRYRWRLTRASVAVAL</sequence>
<feature type="region of interest" description="Disordered" evidence="1">
    <location>
        <begin position="1"/>
        <end position="29"/>
    </location>
</feature>
<gene>
    <name evidence="2" type="ORF">B296_00004595</name>
</gene>
<reference evidence="2 3" key="1">
    <citation type="journal article" date="2014" name="Agronomy (Basel)">
        <title>A Draft Genome Sequence for Ensete ventricosum, the Drought-Tolerant Tree Against Hunger.</title>
        <authorList>
            <person name="Harrison J."/>
            <person name="Moore K.A."/>
            <person name="Paszkiewicz K."/>
            <person name="Jones T."/>
            <person name="Grant M."/>
            <person name="Ambacheew D."/>
            <person name="Muzemil S."/>
            <person name="Studholme D.J."/>
        </authorList>
    </citation>
    <scope>NUCLEOTIDE SEQUENCE [LARGE SCALE GENOMIC DNA]</scope>
</reference>
<evidence type="ECO:0000313" key="3">
    <source>
        <dbReference type="Proteomes" id="UP000287651"/>
    </source>
</evidence>
<name>A0A427B2M2_ENSVE</name>
<feature type="compositionally biased region" description="Basic residues" evidence="1">
    <location>
        <begin position="62"/>
        <end position="76"/>
    </location>
</feature>
<proteinExistence type="predicted"/>
<dbReference type="AlphaFoldDB" id="A0A427B2M2"/>
<evidence type="ECO:0000313" key="2">
    <source>
        <dbReference type="EMBL" id="RRT82711.1"/>
    </source>
</evidence>
<comment type="caution">
    <text evidence="2">The sequence shown here is derived from an EMBL/GenBank/DDBJ whole genome shotgun (WGS) entry which is preliminary data.</text>
</comment>